<gene>
    <name evidence="1" type="ORF">SPELUC_LOCUS16251</name>
</gene>
<comment type="caution">
    <text evidence="1">The sequence shown here is derived from an EMBL/GenBank/DDBJ whole genome shotgun (WGS) entry which is preliminary data.</text>
</comment>
<sequence>MASEIAEEIRVSVEAHSFTYREKKLPVTLSIGVTGMDPSVETYNNLLNHADEASKKAKEYGRNKVEIWENENNIEHLKNVQQIDLKK</sequence>
<evidence type="ECO:0000313" key="2">
    <source>
        <dbReference type="Proteomes" id="UP000789366"/>
    </source>
</evidence>
<organism evidence="1 2">
    <name type="scientific">Cetraspora pellucida</name>
    <dbReference type="NCBI Taxonomy" id="1433469"/>
    <lineage>
        <taxon>Eukaryota</taxon>
        <taxon>Fungi</taxon>
        <taxon>Fungi incertae sedis</taxon>
        <taxon>Mucoromycota</taxon>
        <taxon>Glomeromycotina</taxon>
        <taxon>Glomeromycetes</taxon>
        <taxon>Diversisporales</taxon>
        <taxon>Gigasporaceae</taxon>
        <taxon>Cetraspora</taxon>
    </lineage>
</organism>
<reference evidence="1" key="1">
    <citation type="submission" date="2021-06" db="EMBL/GenBank/DDBJ databases">
        <authorList>
            <person name="Kallberg Y."/>
            <person name="Tangrot J."/>
            <person name="Rosling A."/>
        </authorList>
    </citation>
    <scope>NUCLEOTIDE SEQUENCE</scope>
    <source>
        <strain evidence="1">28 12/20/2015</strain>
    </source>
</reference>
<protein>
    <submittedName>
        <fullName evidence="1">4457_t:CDS:1</fullName>
    </submittedName>
</protein>
<dbReference type="Proteomes" id="UP000789366">
    <property type="component" value="Unassembled WGS sequence"/>
</dbReference>
<keyword evidence="2" id="KW-1185">Reference proteome</keyword>
<feature type="non-terminal residue" evidence="1">
    <location>
        <position position="87"/>
    </location>
</feature>
<dbReference type="EMBL" id="CAJVPW010058947">
    <property type="protein sequence ID" value="CAG8778804.1"/>
    <property type="molecule type" value="Genomic_DNA"/>
</dbReference>
<evidence type="ECO:0000313" key="1">
    <source>
        <dbReference type="EMBL" id="CAG8778804.1"/>
    </source>
</evidence>
<proteinExistence type="predicted"/>
<accession>A0ACA9R750</accession>
<name>A0ACA9R750_9GLOM</name>